<accession>F0Y006</accession>
<keyword evidence="6" id="KW-0934">Plastid</keyword>
<dbReference type="InterPro" id="IPR022796">
    <property type="entry name" value="Chloroa_b-bind"/>
</dbReference>
<comment type="subcellular location">
    <subcellularLocation>
        <location evidence="2">Plastid</location>
        <location evidence="2">Chloroplast</location>
    </subcellularLocation>
</comment>
<evidence type="ECO:0000256" key="4">
    <source>
        <dbReference type="ARBA" id="ARBA00022528"/>
    </source>
</evidence>
<dbReference type="Proteomes" id="UP000002729">
    <property type="component" value="Unassembled WGS sequence"/>
</dbReference>
<feature type="binding site" evidence="7">
    <location>
        <position position="59"/>
    </location>
    <ligand>
        <name>chlorophyll a</name>
        <dbReference type="ChEBI" id="CHEBI:58416"/>
        <label>1</label>
    </ligand>
</feature>
<evidence type="ECO:0000256" key="7">
    <source>
        <dbReference type="PIRSR" id="PIRSR601344-1"/>
    </source>
</evidence>
<feature type="binding site" evidence="7">
    <location>
        <position position="216"/>
    </location>
    <ligand>
        <name>chlorophyll a</name>
        <dbReference type="ChEBI" id="CHEBI:58416"/>
        <label>5</label>
    </ligand>
</feature>
<dbReference type="Pfam" id="PF00504">
    <property type="entry name" value="Chloroa_b-bind"/>
    <property type="match status" value="1"/>
</dbReference>
<reference evidence="9 10" key="1">
    <citation type="journal article" date="2011" name="Proc. Natl. Acad. Sci. U.S.A.">
        <title>Niche of harmful alga Aureococcus anophagefferens revealed through ecogenomics.</title>
        <authorList>
            <person name="Gobler C.J."/>
            <person name="Berry D.L."/>
            <person name="Dyhrman S.T."/>
            <person name="Wilhelm S.W."/>
            <person name="Salamov A."/>
            <person name="Lobanov A.V."/>
            <person name="Zhang Y."/>
            <person name="Collier J.L."/>
            <person name="Wurch L.L."/>
            <person name="Kustka A.B."/>
            <person name="Dill B.D."/>
            <person name="Shah M."/>
            <person name="VerBerkmoes N.C."/>
            <person name="Kuo A."/>
            <person name="Terry A."/>
            <person name="Pangilinan J."/>
            <person name="Lindquist E.A."/>
            <person name="Lucas S."/>
            <person name="Paulsen I.T."/>
            <person name="Hattenrath-Lehmann T.K."/>
            <person name="Talmage S.C."/>
            <person name="Walker E.A."/>
            <person name="Koch F."/>
            <person name="Burson A.M."/>
            <person name="Marcoval M.A."/>
            <person name="Tang Y.Z."/>
            <person name="Lecleir G.R."/>
            <person name="Coyne K.J."/>
            <person name="Berg G.M."/>
            <person name="Bertrand E.M."/>
            <person name="Saito M.A."/>
            <person name="Gladyshev V.N."/>
            <person name="Grigoriev I.V."/>
        </authorList>
    </citation>
    <scope>NUCLEOTIDE SEQUENCE [LARGE SCALE GENOMIC DNA]</scope>
    <source>
        <strain evidence="10">CCMP 1984</strain>
    </source>
</reference>
<feature type="binding site" evidence="7">
    <location>
        <position position="88"/>
    </location>
    <ligand>
        <name>chlorophyll a</name>
        <dbReference type="ChEBI" id="CHEBI:58416"/>
        <label>1</label>
    </ligand>
</feature>
<dbReference type="InParanoid" id="F0Y006"/>
<evidence type="ECO:0000256" key="2">
    <source>
        <dbReference type="ARBA" id="ARBA00004229"/>
    </source>
</evidence>
<name>F0Y006_AURAN</name>
<feature type="binding site" evidence="7">
    <location>
        <position position="218"/>
    </location>
    <ligand>
        <name>chlorophyll a</name>
        <dbReference type="ChEBI" id="CHEBI:58416"/>
        <label>1</label>
    </ligand>
</feature>
<evidence type="ECO:0000313" key="10">
    <source>
        <dbReference type="Proteomes" id="UP000002729"/>
    </source>
</evidence>
<keyword evidence="4" id="KW-0150">Chloroplast</keyword>
<keyword evidence="7" id="KW-0157">Chromophore</keyword>
<evidence type="ECO:0000256" key="8">
    <source>
        <dbReference type="SAM" id="SignalP"/>
    </source>
</evidence>
<keyword evidence="10" id="KW-1185">Reference proteome</keyword>
<evidence type="ECO:0000256" key="6">
    <source>
        <dbReference type="ARBA" id="ARBA00022640"/>
    </source>
</evidence>
<feature type="signal peptide" evidence="8">
    <location>
        <begin position="1"/>
        <end position="15"/>
    </location>
</feature>
<dbReference type="SUPFAM" id="SSF103511">
    <property type="entry name" value="Chlorophyll a-b binding protein"/>
    <property type="match status" value="1"/>
</dbReference>
<protein>
    <submittedName>
        <fullName evidence="9">Putative plastid light harvesting protein isoform 62</fullName>
    </submittedName>
</protein>
<dbReference type="EMBL" id="GL833122">
    <property type="protein sequence ID" value="EGB11436.1"/>
    <property type="molecule type" value="Genomic_DNA"/>
</dbReference>
<keyword evidence="7" id="KW-0148">Chlorophyll</keyword>
<dbReference type="SMR" id="F0Y006"/>
<dbReference type="RefSeq" id="XP_009033804.1">
    <property type="nucleotide sequence ID" value="XM_009035556.1"/>
</dbReference>
<comment type="function">
    <text evidence="1">The light-harvesting complex (LHC) functions as a light receptor, it captures and delivers excitation energy to photosystems with which it is closely associated. Energy is transferred from the carotenoid and chlorophyll C (or B) to chlorophyll A and the photosynthetic reaction centers where it is used to synthesize ATP and reducing power.</text>
</comment>
<evidence type="ECO:0000256" key="3">
    <source>
        <dbReference type="ARBA" id="ARBA00005933"/>
    </source>
</evidence>
<feature type="binding site" evidence="7">
    <location>
        <position position="85"/>
    </location>
    <ligand>
        <name>chlorophyll a</name>
        <dbReference type="ChEBI" id="CHEBI:58416"/>
        <label>1</label>
    </ligand>
</feature>
<proteinExistence type="inferred from homology"/>
<organism evidence="10">
    <name type="scientific">Aureococcus anophagefferens</name>
    <name type="common">Harmful bloom alga</name>
    <dbReference type="NCBI Taxonomy" id="44056"/>
    <lineage>
        <taxon>Eukaryota</taxon>
        <taxon>Sar</taxon>
        <taxon>Stramenopiles</taxon>
        <taxon>Ochrophyta</taxon>
        <taxon>Pelagophyceae</taxon>
        <taxon>Pelagomonadales</taxon>
        <taxon>Pelagomonadaceae</taxon>
        <taxon>Aureococcus</taxon>
    </lineage>
</organism>
<feature type="binding site" evidence="7">
    <location>
        <position position="53"/>
    </location>
    <ligand>
        <name>chlorophyll a</name>
        <dbReference type="ChEBI" id="CHEBI:58416"/>
        <label>1</label>
    </ligand>
</feature>
<dbReference type="Gene3D" id="1.10.3460.10">
    <property type="entry name" value="Chlorophyll a/b binding protein domain"/>
    <property type="match status" value="1"/>
</dbReference>
<keyword evidence="5" id="KW-0602">Photosynthesis</keyword>
<evidence type="ECO:0000256" key="5">
    <source>
        <dbReference type="ARBA" id="ARBA00022531"/>
    </source>
</evidence>
<feature type="binding site" evidence="7">
    <location>
        <position position="213"/>
    </location>
    <ligand>
        <name>chlorophyll a</name>
        <dbReference type="ChEBI" id="CHEBI:58416"/>
        <label>1</label>
    </ligand>
</feature>
<dbReference type="InterPro" id="IPR001344">
    <property type="entry name" value="Chloro_AB-bd_pln"/>
</dbReference>
<dbReference type="AlphaFoldDB" id="F0Y006"/>
<sequence>MNKLVLALSLSTASAFVGPSVVSTPTVVEGAKDELVALAESNTDALGSAIGFWDPLGASDLDFFGLELSGRLPAGATVGYLRHAEIKHGRVAMAAFVGYCIQANGIHFPWTPYPGFEEGLSPPEQWAAIPAAGKWQFLVFIGILEALGESFAPGEHYMAGGRPGVFPSLKEPNEEMLSKGVYPFHGFPLDLYDPFGTFANRSPEDKERGLRVEVNNGRLAMLGIFSFISEQKVPGAVPALSGIVKPLPDLEIMGPFVGTDGLQHIFG</sequence>
<dbReference type="KEGG" id="aaf:AURANDRAFT_77960"/>
<evidence type="ECO:0000256" key="1">
    <source>
        <dbReference type="ARBA" id="ARBA00004022"/>
    </source>
</evidence>
<dbReference type="OMA" id="WSEGNDA"/>
<dbReference type="GO" id="GO:0009765">
    <property type="term" value="P:photosynthesis, light harvesting"/>
    <property type="evidence" value="ECO:0007669"/>
    <property type="project" value="InterPro"/>
</dbReference>
<gene>
    <name evidence="9" type="primary">LHC62</name>
    <name evidence="9" type="ORF">AURANDRAFT_77960</name>
</gene>
<dbReference type="GeneID" id="20229084"/>
<dbReference type="GO" id="GO:0009507">
    <property type="term" value="C:chloroplast"/>
    <property type="evidence" value="ECO:0007669"/>
    <property type="project" value="UniProtKB-SubCell"/>
</dbReference>
<dbReference type="PANTHER" id="PTHR21649">
    <property type="entry name" value="CHLOROPHYLL A/B BINDING PROTEIN"/>
    <property type="match status" value="1"/>
</dbReference>
<feature type="binding site" description="axial binding residue" evidence="7">
    <location>
        <position position="90"/>
    </location>
    <ligand>
        <name>chlorophyll b</name>
        <dbReference type="ChEBI" id="CHEBI:61721"/>
        <label>1</label>
    </ligand>
    <ligandPart>
        <name>Mg</name>
        <dbReference type="ChEBI" id="CHEBI:25107"/>
    </ligandPart>
</feature>
<keyword evidence="8" id="KW-0732">Signal</keyword>
<comment type="similarity">
    <text evidence="3">Belongs to the fucoxanthin chlorophyll protein family.</text>
</comment>
<dbReference type="GO" id="GO:0016020">
    <property type="term" value="C:membrane"/>
    <property type="evidence" value="ECO:0007669"/>
    <property type="project" value="InterPro"/>
</dbReference>
<dbReference type="GO" id="GO:0016168">
    <property type="term" value="F:chlorophyll binding"/>
    <property type="evidence" value="ECO:0007669"/>
    <property type="project" value="UniProtKB-KW"/>
</dbReference>
<dbReference type="OrthoDB" id="191071at2759"/>
<evidence type="ECO:0000313" key="9">
    <source>
        <dbReference type="EMBL" id="EGB11436.1"/>
    </source>
</evidence>
<feature type="chain" id="PRO_5013152824" evidence="8">
    <location>
        <begin position="16"/>
        <end position="267"/>
    </location>
</feature>